<proteinExistence type="predicted"/>
<sequence>MPQTGWVLLHQGLGLYVGRSPALSYWSKLNGAGRVAVATFPTEAKARWHVDLWEGGWPEDHDRAGLSLHPVVVDLPDGWASLTAIRAAGLGEHLGELAHQGWRAAPGQC</sequence>
<name>A0ABS3KSY1_9PROT</name>
<dbReference type="EMBL" id="JACTNG010000009">
    <property type="protein sequence ID" value="MBO1080524.1"/>
    <property type="molecule type" value="Genomic_DNA"/>
</dbReference>
<evidence type="ECO:0000313" key="1">
    <source>
        <dbReference type="EMBL" id="MBO1080524.1"/>
    </source>
</evidence>
<dbReference type="RefSeq" id="WP_207418538.1">
    <property type="nucleotide sequence ID" value="NZ_CP061177.1"/>
</dbReference>
<keyword evidence="2" id="KW-1185">Reference proteome</keyword>
<gene>
    <name evidence="1" type="ORF">IAI61_15885</name>
</gene>
<evidence type="ECO:0000313" key="2">
    <source>
        <dbReference type="Proteomes" id="UP001518989"/>
    </source>
</evidence>
<protein>
    <submittedName>
        <fullName evidence="1">Uncharacterized protein</fullName>
    </submittedName>
</protein>
<dbReference type="Proteomes" id="UP001518989">
    <property type="component" value="Unassembled WGS sequence"/>
</dbReference>
<accession>A0ABS3KSY1</accession>
<comment type="caution">
    <text evidence="1">The sequence shown here is derived from an EMBL/GenBank/DDBJ whole genome shotgun (WGS) entry which is preliminary data.</text>
</comment>
<organism evidence="1 2">
    <name type="scientific">Roseomonas haemaphysalidis</name>
    <dbReference type="NCBI Taxonomy" id="2768162"/>
    <lineage>
        <taxon>Bacteria</taxon>
        <taxon>Pseudomonadati</taxon>
        <taxon>Pseudomonadota</taxon>
        <taxon>Alphaproteobacteria</taxon>
        <taxon>Acetobacterales</taxon>
        <taxon>Roseomonadaceae</taxon>
        <taxon>Roseomonas</taxon>
    </lineage>
</organism>
<reference evidence="1 2" key="1">
    <citation type="submission" date="2020-09" db="EMBL/GenBank/DDBJ databases">
        <title>Roseomonas.</title>
        <authorList>
            <person name="Zhu W."/>
        </authorList>
    </citation>
    <scope>NUCLEOTIDE SEQUENCE [LARGE SCALE GENOMIC DNA]</scope>
    <source>
        <strain evidence="1 2">573</strain>
    </source>
</reference>